<dbReference type="PROSITE" id="PS50297">
    <property type="entry name" value="ANK_REP_REGION"/>
    <property type="match status" value="1"/>
</dbReference>
<keyword evidence="5" id="KW-1185">Reference proteome</keyword>
<dbReference type="EMBL" id="CDMC01000005">
    <property type="protein sequence ID" value="CEL05841.1"/>
    <property type="molecule type" value="Genomic_DNA"/>
</dbReference>
<keyword evidence="2 3" id="KW-0040">ANK repeat</keyword>
<evidence type="ECO:0000256" key="2">
    <source>
        <dbReference type="ARBA" id="ARBA00023043"/>
    </source>
</evidence>
<protein>
    <submittedName>
        <fullName evidence="4">Uncharacterized protein</fullName>
    </submittedName>
</protein>
<dbReference type="AlphaFoldDB" id="A0A0U5G1U7"/>
<dbReference type="SMART" id="SM00248">
    <property type="entry name" value="ANK"/>
    <property type="match status" value="14"/>
</dbReference>
<reference evidence="5" key="1">
    <citation type="journal article" date="2016" name="Genome Announc.">
        <title>Draft genome sequences of fungus Aspergillus calidoustus.</title>
        <authorList>
            <person name="Horn F."/>
            <person name="Linde J."/>
            <person name="Mattern D.J."/>
            <person name="Walther G."/>
            <person name="Guthke R."/>
            <person name="Scherlach K."/>
            <person name="Martin K."/>
            <person name="Brakhage A.A."/>
            <person name="Petzke L."/>
            <person name="Valiante V."/>
        </authorList>
    </citation>
    <scope>NUCLEOTIDE SEQUENCE [LARGE SCALE GENOMIC DNA]</scope>
    <source>
        <strain evidence="5">SF006504</strain>
    </source>
</reference>
<feature type="repeat" description="ANK" evidence="3">
    <location>
        <begin position="219"/>
        <end position="251"/>
    </location>
</feature>
<name>A0A0U5G1U7_ASPCI</name>
<dbReference type="STRING" id="454130.A0A0U5G1U7"/>
<organism evidence="4 5">
    <name type="scientific">Aspergillus calidoustus</name>
    <dbReference type="NCBI Taxonomy" id="454130"/>
    <lineage>
        <taxon>Eukaryota</taxon>
        <taxon>Fungi</taxon>
        <taxon>Dikarya</taxon>
        <taxon>Ascomycota</taxon>
        <taxon>Pezizomycotina</taxon>
        <taxon>Eurotiomycetes</taxon>
        <taxon>Eurotiomycetidae</taxon>
        <taxon>Eurotiales</taxon>
        <taxon>Aspergillaceae</taxon>
        <taxon>Aspergillus</taxon>
        <taxon>Aspergillus subgen. Nidulantes</taxon>
    </lineage>
</organism>
<dbReference type="PROSITE" id="PS50088">
    <property type="entry name" value="ANK_REPEAT"/>
    <property type="match status" value="5"/>
</dbReference>
<dbReference type="InterPro" id="IPR036770">
    <property type="entry name" value="Ankyrin_rpt-contain_sf"/>
</dbReference>
<evidence type="ECO:0000313" key="4">
    <source>
        <dbReference type="EMBL" id="CEL05841.1"/>
    </source>
</evidence>
<sequence>MRLFDLPPDVLLCITDQLDHARDVSSLARATRCTSGFFQDALLRFAAREMDSPALYYAAKENKRSTAEALLRYGACINAPWKTQTPLMIAAAYGSDSVLDLLLAYDDLNINAKNLNGETALWCAAYAGRRTAIIKLLRCRDIDIDVADTWYEWTPFAASIANGHFDIARDLLATGRVDLNARDKNHHTPLYHAIKSGDKEVVSLLLFNREVDIGVRDHLHRTPFWYAVRCGNSLVAHLLLTRGANPNTPDMDRIAPLNVAILKENMPMLRLLLGREEVDVSPKLDPGVLGVFCEAQPPVCLAAYVGNRQALKLLLYRGADVNTYDSLGSPLLHLAVRRVDSAMVKLLLRHRFLDVNKVTQGKFSFTALHEAASDGCLSMVNLLLTRDDIDVNARDSHGRTPLWWATRNNRPFVAKRLLAERGLDINAASAGGSTSLHQAVNRGNRLMVLSLLAEDKLNPNIPTKDGLTPLACAVRNGDRNMVTLLLTREDIQVKFGGPESHSPIALAVAGGHYGVMFRLLCFTCKAKYSDNLK</sequence>
<feature type="repeat" description="ANK" evidence="3">
    <location>
        <begin position="294"/>
        <end position="326"/>
    </location>
</feature>
<dbReference type="OMA" id="HNQARET"/>
<accession>A0A0U5G1U7</accession>
<dbReference type="Pfam" id="PF00023">
    <property type="entry name" value="Ank"/>
    <property type="match status" value="1"/>
</dbReference>
<evidence type="ECO:0000256" key="3">
    <source>
        <dbReference type="PROSITE-ProRule" id="PRU00023"/>
    </source>
</evidence>
<dbReference type="PANTHER" id="PTHR24198">
    <property type="entry name" value="ANKYRIN REPEAT AND PROTEIN KINASE DOMAIN-CONTAINING PROTEIN"/>
    <property type="match status" value="1"/>
</dbReference>
<evidence type="ECO:0000256" key="1">
    <source>
        <dbReference type="ARBA" id="ARBA00022737"/>
    </source>
</evidence>
<feature type="repeat" description="ANK" evidence="3">
    <location>
        <begin position="116"/>
        <end position="149"/>
    </location>
</feature>
<dbReference type="Proteomes" id="UP000054771">
    <property type="component" value="Unassembled WGS sequence"/>
</dbReference>
<dbReference type="Gene3D" id="1.25.40.20">
    <property type="entry name" value="Ankyrin repeat-containing domain"/>
    <property type="match status" value="3"/>
</dbReference>
<dbReference type="InterPro" id="IPR002110">
    <property type="entry name" value="Ankyrin_rpt"/>
</dbReference>
<dbReference type="SUPFAM" id="SSF48403">
    <property type="entry name" value="Ankyrin repeat"/>
    <property type="match status" value="2"/>
</dbReference>
<proteinExistence type="predicted"/>
<gene>
    <name evidence="4" type="ORF">ASPCAL06953</name>
</gene>
<dbReference type="Pfam" id="PF12796">
    <property type="entry name" value="Ank_2"/>
    <property type="match status" value="4"/>
</dbReference>
<dbReference type="OrthoDB" id="341259at2759"/>
<feature type="repeat" description="ANK" evidence="3">
    <location>
        <begin position="397"/>
        <end position="430"/>
    </location>
</feature>
<feature type="repeat" description="ANK" evidence="3">
    <location>
        <begin position="185"/>
        <end position="218"/>
    </location>
</feature>
<dbReference type="PANTHER" id="PTHR24198:SF165">
    <property type="entry name" value="ANKYRIN REPEAT-CONTAINING PROTEIN-RELATED"/>
    <property type="match status" value="1"/>
</dbReference>
<keyword evidence="1" id="KW-0677">Repeat</keyword>
<evidence type="ECO:0000313" key="5">
    <source>
        <dbReference type="Proteomes" id="UP000054771"/>
    </source>
</evidence>